<dbReference type="InterPro" id="IPR009057">
    <property type="entry name" value="Homeodomain-like_sf"/>
</dbReference>
<keyword evidence="2" id="KW-0238">DNA-binding</keyword>
<evidence type="ECO:0000256" key="1">
    <source>
        <dbReference type="ARBA" id="ARBA00023015"/>
    </source>
</evidence>
<dbReference type="EMBL" id="CP045913">
    <property type="protein sequence ID" value="QGH61927.1"/>
    <property type="molecule type" value="Genomic_DNA"/>
</dbReference>
<evidence type="ECO:0000256" key="3">
    <source>
        <dbReference type="ARBA" id="ARBA00023163"/>
    </source>
</evidence>
<dbReference type="GO" id="GO:0043565">
    <property type="term" value="F:sequence-specific DNA binding"/>
    <property type="evidence" value="ECO:0007669"/>
    <property type="project" value="InterPro"/>
</dbReference>
<dbReference type="AlphaFoldDB" id="A0A5Q2V8X2"/>
<dbReference type="InterPro" id="IPR018060">
    <property type="entry name" value="HTH_AraC"/>
</dbReference>
<evidence type="ECO:0000256" key="2">
    <source>
        <dbReference type="ARBA" id="ARBA00023125"/>
    </source>
</evidence>
<reference evidence="5 6" key="1">
    <citation type="submission" date="2019-11" db="EMBL/GenBank/DDBJ databases">
        <title>The Phosphoenolpyruvate Phosphotransferase System Regulates Serratia proteamaculans 336X Biofilm Formation and Wheat Roots colonization.</title>
        <authorList>
            <person name="Liu F."/>
        </authorList>
    </citation>
    <scope>NUCLEOTIDE SEQUENCE [LARGE SCALE GENOMIC DNA]</scope>
    <source>
        <strain evidence="5 6">336X</strain>
    </source>
</reference>
<dbReference type="Proteomes" id="UP000381260">
    <property type="component" value="Chromosome"/>
</dbReference>
<dbReference type="SUPFAM" id="SSF46689">
    <property type="entry name" value="Homeodomain-like"/>
    <property type="match status" value="2"/>
</dbReference>
<sequence>MNKDNNGLVYRNETALSICSTHWEYGQIDRVTVSGSHQAQLVRPAHTLIVYDSFHTPDGDNTIHGDIWFDQKRVPCKRVIGQVADMVPYGCGFEALTYVEGTLKYTAISVAPELIAASPGGAAGFNIEPAANIRSPLIRQLCASLKTSTDELHASSLMLALLTETAQHQRALSTTTQAHEALSKTQRELLACYIEENLGDTITLQALAQLVELSAFHFSRVFKQVFGLPPYQYVLQRRLERAYQLVISSTLSLTEIAAQCGFSAPAQFSTQFRRQFGQSPSSLRPVCRKSHHS</sequence>
<dbReference type="SMART" id="SM00342">
    <property type="entry name" value="HTH_ARAC"/>
    <property type="match status" value="1"/>
</dbReference>
<gene>
    <name evidence="5" type="ORF">GHV41_14295</name>
</gene>
<dbReference type="PANTHER" id="PTHR46796:SF6">
    <property type="entry name" value="ARAC SUBFAMILY"/>
    <property type="match status" value="1"/>
</dbReference>
<proteinExistence type="predicted"/>
<accession>A0A5Q2V8X2</accession>
<dbReference type="PANTHER" id="PTHR46796">
    <property type="entry name" value="HTH-TYPE TRANSCRIPTIONAL ACTIVATOR RHAS-RELATED"/>
    <property type="match status" value="1"/>
</dbReference>
<dbReference type="Gene3D" id="1.10.10.60">
    <property type="entry name" value="Homeodomain-like"/>
    <property type="match status" value="2"/>
</dbReference>
<feature type="domain" description="HTH araC/xylS-type" evidence="4">
    <location>
        <begin position="188"/>
        <end position="286"/>
    </location>
</feature>
<dbReference type="InterPro" id="IPR020449">
    <property type="entry name" value="Tscrpt_reg_AraC-type_HTH"/>
</dbReference>
<dbReference type="PRINTS" id="PR00032">
    <property type="entry name" value="HTHARAC"/>
</dbReference>
<dbReference type="RefSeq" id="WP_153858967.1">
    <property type="nucleotide sequence ID" value="NZ_CP045913.1"/>
</dbReference>
<keyword evidence="1" id="KW-0805">Transcription regulation</keyword>
<evidence type="ECO:0000313" key="5">
    <source>
        <dbReference type="EMBL" id="QGH61927.1"/>
    </source>
</evidence>
<name>A0A5Q2V8X2_SERPR</name>
<dbReference type="GO" id="GO:0003700">
    <property type="term" value="F:DNA-binding transcription factor activity"/>
    <property type="evidence" value="ECO:0007669"/>
    <property type="project" value="InterPro"/>
</dbReference>
<dbReference type="InterPro" id="IPR050204">
    <property type="entry name" value="AraC_XylS_family_regulators"/>
</dbReference>
<evidence type="ECO:0000259" key="4">
    <source>
        <dbReference type="PROSITE" id="PS01124"/>
    </source>
</evidence>
<dbReference type="PROSITE" id="PS01124">
    <property type="entry name" value="HTH_ARAC_FAMILY_2"/>
    <property type="match status" value="1"/>
</dbReference>
<keyword evidence="3" id="KW-0804">Transcription</keyword>
<protein>
    <submittedName>
        <fullName evidence="5">Helix-turn-helix domain-containing protein</fullName>
    </submittedName>
</protein>
<evidence type="ECO:0000313" key="6">
    <source>
        <dbReference type="Proteomes" id="UP000381260"/>
    </source>
</evidence>
<dbReference type="Pfam" id="PF12833">
    <property type="entry name" value="HTH_18"/>
    <property type="match status" value="1"/>
</dbReference>
<organism evidence="5 6">
    <name type="scientific">Serratia proteamaculans</name>
    <dbReference type="NCBI Taxonomy" id="28151"/>
    <lineage>
        <taxon>Bacteria</taxon>
        <taxon>Pseudomonadati</taxon>
        <taxon>Pseudomonadota</taxon>
        <taxon>Gammaproteobacteria</taxon>
        <taxon>Enterobacterales</taxon>
        <taxon>Yersiniaceae</taxon>
        <taxon>Serratia</taxon>
    </lineage>
</organism>